<dbReference type="PANTHER" id="PTHR14819:SF9">
    <property type="entry name" value="UP-REGULATOR OF CELL PROLIFERATION-LIKE"/>
    <property type="match status" value="1"/>
</dbReference>
<evidence type="ECO:0000313" key="1">
    <source>
        <dbReference type="EMBL" id="KAK5934877.1"/>
    </source>
</evidence>
<gene>
    <name evidence="1" type="ORF">CgunFtcFv8_020290</name>
    <name evidence="2" type="ORF">CgunFtcFv8_020294</name>
</gene>
<organism evidence="1 3">
    <name type="scientific">Champsocephalus gunnari</name>
    <name type="common">Mackerel icefish</name>
    <dbReference type="NCBI Taxonomy" id="52237"/>
    <lineage>
        <taxon>Eukaryota</taxon>
        <taxon>Metazoa</taxon>
        <taxon>Chordata</taxon>
        <taxon>Craniata</taxon>
        <taxon>Vertebrata</taxon>
        <taxon>Euteleostomi</taxon>
        <taxon>Actinopterygii</taxon>
        <taxon>Neopterygii</taxon>
        <taxon>Teleostei</taxon>
        <taxon>Neoteleostei</taxon>
        <taxon>Acanthomorphata</taxon>
        <taxon>Eupercaria</taxon>
        <taxon>Perciformes</taxon>
        <taxon>Notothenioidei</taxon>
        <taxon>Channichthyidae</taxon>
        <taxon>Champsocephalus</taxon>
    </lineage>
</organism>
<accession>A0AAN8E8D6</accession>
<dbReference type="AlphaFoldDB" id="A0AAN8E8D6"/>
<evidence type="ECO:0000313" key="3">
    <source>
        <dbReference type="Proteomes" id="UP001331515"/>
    </source>
</evidence>
<protein>
    <submittedName>
        <fullName evidence="1">Uncharacterized protein</fullName>
    </submittedName>
</protein>
<dbReference type="EMBL" id="JAURVH010001513">
    <property type="protein sequence ID" value="KAK5934883.1"/>
    <property type="molecule type" value="Genomic_DNA"/>
</dbReference>
<sequence length="111" mass="13330">MEVRRYRMVDSEKLSETLCTTDVNSERKFRCADTNGEWHPHKDYQQIYPDWLIPPDYTREASDYWKYVLVIYNDRFSQEYNAKPADVPEAWKSITREQALNGLKEAFNIKD</sequence>
<dbReference type="Proteomes" id="UP001331515">
    <property type="component" value="Unassembled WGS sequence"/>
</dbReference>
<keyword evidence="3" id="KW-1185">Reference proteome</keyword>
<evidence type="ECO:0000313" key="2">
    <source>
        <dbReference type="EMBL" id="KAK5934883.1"/>
    </source>
</evidence>
<name>A0AAN8E8D6_CHAGU</name>
<dbReference type="PANTHER" id="PTHR14819">
    <property type="entry name" value="GTP-BINDING"/>
    <property type="match status" value="1"/>
</dbReference>
<comment type="caution">
    <text evidence="1">The sequence shown here is derived from an EMBL/GenBank/DDBJ whole genome shotgun (WGS) entry which is preliminary data.</text>
</comment>
<proteinExistence type="predicted"/>
<dbReference type="InterPro" id="IPR052986">
    <property type="entry name" value="VLIG_GTPase"/>
</dbReference>
<dbReference type="EMBL" id="JAURVH010001513">
    <property type="protein sequence ID" value="KAK5934877.1"/>
    <property type="molecule type" value="Genomic_DNA"/>
</dbReference>
<reference evidence="1 3" key="1">
    <citation type="journal article" date="2023" name="Mol. Biol. Evol.">
        <title>Genomics of Secondarily Temperate Adaptation in the Only Non-Antarctic Icefish.</title>
        <authorList>
            <person name="Rivera-Colon A.G."/>
            <person name="Rayamajhi N."/>
            <person name="Minhas B.F."/>
            <person name="Madrigal G."/>
            <person name="Bilyk K.T."/>
            <person name="Yoon V."/>
            <person name="Hune M."/>
            <person name="Gregory S."/>
            <person name="Cheng C.H.C."/>
            <person name="Catchen J.M."/>
        </authorList>
    </citation>
    <scope>NUCLEOTIDE SEQUENCE [LARGE SCALE GENOMIC DNA]</scope>
    <source>
        <tissue evidence="1">White muscle</tissue>
    </source>
</reference>